<dbReference type="PANTHER" id="PTHR12741">
    <property type="entry name" value="LYST-INTERACTING PROTEIN LIP5 DOPAMINE RESPONSIVE PROTEIN DRG-1"/>
    <property type="match status" value="1"/>
</dbReference>
<dbReference type="PANTHER" id="PTHR12741:SF48">
    <property type="entry name" value="1,3-BETA-GLUCAN SYNTHASE COMPONENT FKS1-RELATED"/>
    <property type="match status" value="1"/>
</dbReference>
<dbReference type="Proteomes" id="UP000828251">
    <property type="component" value="Unassembled WGS sequence"/>
</dbReference>
<dbReference type="OrthoDB" id="1880850at2759"/>
<dbReference type="GO" id="GO:0046527">
    <property type="term" value="F:glucosyltransferase activity"/>
    <property type="evidence" value="ECO:0007669"/>
    <property type="project" value="TreeGrafter"/>
</dbReference>
<protein>
    <submittedName>
        <fullName evidence="1">Uncharacterized protein</fullName>
    </submittedName>
</protein>
<dbReference type="EMBL" id="JAIQCV010000004">
    <property type="protein sequence ID" value="KAH1107989.1"/>
    <property type="molecule type" value="Genomic_DNA"/>
</dbReference>
<name>A0A9D3W303_9ROSI</name>
<dbReference type="AlphaFoldDB" id="A0A9D3W303"/>
<sequence length="50" mass="5737">MGVSVLTPYYTEEVLFSLQELEEPNEDGVSILFYLQKIFPGLHSLVCRKC</sequence>
<gene>
    <name evidence="1" type="ORF">J1N35_011757</name>
</gene>
<evidence type="ECO:0000313" key="1">
    <source>
        <dbReference type="EMBL" id="KAH1107989.1"/>
    </source>
</evidence>
<keyword evidence="2" id="KW-1185">Reference proteome</keyword>
<comment type="caution">
    <text evidence="1">The sequence shown here is derived from an EMBL/GenBank/DDBJ whole genome shotgun (WGS) entry which is preliminary data.</text>
</comment>
<accession>A0A9D3W303</accession>
<proteinExistence type="predicted"/>
<dbReference type="GO" id="GO:0005886">
    <property type="term" value="C:plasma membrane"/>
    <property type="evidence" value="ECO:0007669"/>
    <property type="project" value="TreeGrafter"/>
</dbReference>
<reference evidence="1 2" key="1">
    <citation type="journal article" date="2021" name="Plant Biotechnol. J.">
        <title>Multi-omics assisted identification of the key and species-specific regulatory components of drought-tolerant mechanisms in Gossypium stocksii.</title>
        <authorList>
            <person name="Yu D."/>
            <person name="Ke L."/>
            <person name="Zhang D."/>
            <person name="Wu Y."/>
            <person name="Sun Y."/>
            <person name="Mei J."/>
            <person name="Sun J."/>
            <person name="Sun Y."/>
        </authorList>
    </citation>
    <scope>NUCLEOTIDE SEQUENCE [LARGE SCALE GENOMIC DNA]</scope>
    <source>
        <strain evidence="2">cv. E1</strain>
        <tissue evidence="1">Leaf</tissue>
    </source>
</reference>
<organism evidence="1 2">
    <name type="scientific">Gossypium stocksii</name>
    <dbReference type="NCBI Taxonomy" id="47602"/>
    <lineage>
        <taxon>Eukaryota</taxon>
        <taxon>Viridiplantae</taxon>
        <taxon>Streptophyta</taxon>
        <taxon>Embryophyta</taxon>
        <taxon>Tracheophyta</taxon>
        <taxon>Spermatophyta</taxon>
        <taxon>Magnoliopsida</taxon>
        <taxon>eudicotyledons</taxon>
        <taxon>Gunneridae</taxon>
        <taxon>Pentapetalae</taxon>
        <taxon>rosids</taxon>
        <taxon>malvids</taxon>
        <taxon>Malvales</taxon>
        <taxon>Malvaceae</taxon>
        <taxon>Malvoideae</taxon>
        <taxon>Gossypium</taxon>
    </lineage>
</organism>
<evidence type="ECO:0000313" key="2">
    <source>
        <dbReference type="Proteomes" id="UP000828251"/>
    </source>
</evidence>